<dbReference type="GO" id="GO:0003700">
    <property type="term" value="F:DNA-binding transcription factor activity"/>
    <property type="evidence" value="ECO:0007669"/>
    <property type="project" value="InterPro"/>
</dbReference>
<accession>A0A0U1QKH3</accession>
<evidence type="ECO:0000259" key="5">
    <source>
        <dbReference type="PROSITE" id="PS50931"/>
    </source>
</evidence>
<dbReference type="PRINTS" id="PR00039">
    <property type="entry name" value="HTHLYSR"/>
</dbReference>
<reference evidence="6 7" key="1">
    <citation type="journal article" date="2011" name="J. Bacteriol.">
        <title>Draft genome sequence of Sporolactobacillus inulinus strain CASD, an efficient D-lactic acid-producing bacterium with high-concentration lactate tolerance capability.</title>
        <authorList>
            <person name="Yu B."/>
            <person name="Su F."/>
            <person name="Wang L."/>
            <person name="Xu K."/>
            <person name="Zhao B."/>
            <person name="Xu P."/>
        </authorList>
    </citation>
    <scope>NUCLEOTIDE SEQUENCE [LARGE SCALE GENOMIC DNA]</scope>
    <source>
        <strain evidence="6 7">CASD</strain>
    </source>
</reference>
<dbReference type="STRING" id="1069536.SINU_14065"/>
<dbReference type="SUPFAM" id="SSF46785">
    <property type="entry name" value="Winged helix' DNA-binding domain"/>
    <property type="match status" value="1"/>
</dbReference>
<dbReference type="InterPro" id="IPR036388">
    <property type="entry name" value="WH-like_DNA-bd_sf"/>
</dbReference>
<evidence type="ECO:0000313" key="7">
    <source>
        <dbReference type="Proteomes" id="UP000035553"/>
    </source>
</evidence>
<dbReference type="FunFam" id="1.10.10.10:FF:000001">
    <property type="entry name" value="LysR family transcriptional regulator"/>
    <property type="match status" value="1"/>
</dbReference>
<dbReference type="Pfam" id="PF03466">
    <property type="entry name" value="LysR_substrate"/>
    <property type="match status" value="1"/>
</dbReference>
<name>A0A0U1QKH3_9BACL</name>
<comment type="caution">
    <text evidence="6">The sequence shown here is derived from an EMBL/GenBank/DDBJ whole genome shotgun (WGS) entry which is preliminary data.</text>
</comment>
<proteinExistence type="inferred from homology"/>
<feature type="domain" description="HTH lysR-type" evidence="5">
    <location>
        <begin position="1"/>
        <end position="57"/>
    </location>
</feature>
<dbReference type="PROSITE" id="PS50931">
    <property type="entry name" value="HTH_LYSR"/>
    <property type="match status" value="1"/>
</dbReference>
<dbReference type="OrthoDB" id="9785745at2"/>
<dbReference type="InterPro" id="IPR000847">
    <property type="entry name" value="LysR_HTH_N"/>
</dbReference>
<dbReference type="AlphaFoldDB" id="A0A0U1QKH3"/>
<dbReference type="CDD" id="cd08420">
    <property type="entry name" value="PBP2_CysL_like"/>
    <property type="match status" value="1"/>
</dbReference>
<keyword evidence="2" id="KW-0805">Transcription regulation</keyword>
<evidence type="ECO:0000313" key="6">
    <source>
        <dbReference type="EMBL" id="KLI01320.1"/>
    </source>
</evidence>
<protein>
    <submittedName>
        <fullName evidence="6">Transcriptional regulator</fullName>
    </submittedName>
</protein>
<dbReference type="PANTHER" id="PTHR30126">
    <property type="entry name" value="HTH-TYPE TRANSCRIPTIONAL REGULATOR"/>
    <property type="match status" value="1"/>
</dbReference>
<keyword evidence="7" id="KW-1185">Reference proteome</keyword>
<dbReference type="Pfam" id="PF00126">
    <property type="entry name" value="HTH_1"/>
    <property type="match status" value="1"/>
</dbReference>
<evidence type="ECO:0000256" key="3">
    <source>
        <dbReference type="ARBA" id="ARBA00023125"/>
    </source>
</evidence>
<dbReference type="GO" id="GO:0000976">
    <property type="term" value="F:transcription cis-regulatory region binding"/>
    <property type="evidence" value="ECO:0007669"/>
    <property type="project" value="TreeGrafter"/>
</dbReference>
<dbReference type="Gene3D" id="3.40.190.290">
    <property type="match status" value="1"/>
</dbReference>
<organism evidence="6 7">
    <name type="scientific">Sporolactobacillus inulinus CASD</name>
    <dbReference type="NCBI Taxonomy" id="1069536"/>
    <lineage>
        <taxon>Bacteria</taxon>
        <taxon>Bacillati</taxon>
        <taxon>Bacillota</taxon>
        <taxon>Bacilli</taxon>
        <taxon>Bacillales</taxon>
        <taxon>Sporolactobacillaceae</taxon>
        <taxon>Sporolactobacillus</taxon>
    </lineage>
</organism>
<gene>
    <name evidence="6" type="ORF">SINU_14065</name>
</gene>
<dbReference type="EMBL" id="AFVQ02000223">
    <property type="protein sequence ID" value="KLI01320.1"/>
    <property type="molecule type" value="Genomic_DNA"/>
</dbReference>
<comment type="similarity">
    <text evidence="1">Belongs to the LysR transcriptional regulatory family.</text>
</comment>
<dbReference type="Proteomes" id="UP000035553">
    <property type="component" value="Unassembled WGS sequence"/>
</dbReference>
<dbReference type="SUPFAM" id="SSF53850">
    <property type="entry name" value="Periplasmic binding protein-like II"/>
    <property type="match status" value="1"/>
</dbReference>
<evidence type="ECO:0000256" key="1">
    <source>
        <dbReference type="ARBA" id="ARBA00009437"/>
    </source>
</evidence>
<dbReference type="RefSeq" id="WP_047035590.1">
    <property type="nucleotide sequence ID" value="NZ_AFVQ02000223.1"/>
</dbReference>
<dbReference type="InterPro" id="IPR036390">
    <property type="entry name" value="WH_DNA-bd_sf"/>
</dbReference>
<evidence type="ECO:0000256" key="4">
    <source>
        <dbReference type="ARBA" id="ARBA00023163"/>
    </source>
</evidence>
<dbReference type="InterPro" id="IPR005119">
    <property type="entry name" value="LysR_subst-bd"/>
</dbReference>
<keyword evidence="4" id="KW-0804">Transcription</keyword>
<sequence length="291" mass="33185">MDQALYVFITVAEQQNFTRAAEMLHMTQPAVSNHIHSLERSLNIKLLERTNKYVRLNKAGEIVYHHAKDILNLHTRMENLLDDLKNTVSGTLSIGASYTYGEYVLPYKISTLLRSYPLLNPSITIRNTNEIIDLMMHHQIDVGIIEGESTNERLKITPFAQDRLSVIAASDHPLFSKKKISLLDLHQERWLVREMGSGTREMQQKCFKQLDFYPKNVMTLGSTQVIKESIEAGLGISLLSHLTIKKELALGRLKLVNIKGFPMIRHFSLVTPNSKFQTKAAEVFVDLLINE</sequence>
<dbReference type="Gene3D" id="1.10.10.10">
    <property type="entry name" value="Winged helix-like DNA-binding domain superfamily/Winged helix DNA-binding domain"/>
    <property type="match status" value="1"/>
</dbReference>
<evidence type="ECO:0000256" key="2">
    <source>
        <dbReference type="ARBA" id="ARBA00023015"/>
    </source>
</evidence>
<dbReference type="PANTHER" id="PTHR30126:SF39">
    <property type="entry name" value="HTH-TYPE TRANSCRIPTIONAL REGULATOR CYSL"/>
    <property type="match status" value="1"/>
</dbReference>
<keyword evidence="3" id="KW-0238">DNA-binding</keyword>